<comment type="caution">
    <text evidence="1">The sequence shown here is derived from an EMBL/GenBank/DDBJ whole genome shotgun (WGS) entry which is preliminary data.</text>
</comment>
<dbReference type="Gene3D" id="3.40.630.30">
    <property type="match status" value="1"/>
</dbReference>
<keyword evidence="2" id="KW-1185">Reference proteome</keyword>
<dbReference type="RefSeq" id="WP_157301706.1">
    <property type="nucleotide sequence ID" value="NZ_BAAAZB010000004.1"/>
</dbReference>
<organism evidence="1 2">
    <name type="scientific">Chitinophaga oryziterrae</name>
    <dbReference type="NCBI Taxonomy" id="1031224"/>
    <lineage>
        <taxon>Bacteria</taxon>
        <taxon>Pseudomonadati</taxon>
        <taxon>Bacteroidota</taxon>
        <taxon>Chitinophagia</taxon>
        <taxon>Chitinophagales</taxon>
        <taxon>Chitinophagaceae</taxon>
        <taxon>Chitinophaga</taxon>
    </lineage>
</organism>
<sequence length="195" mass="22050">MEDIIVRVATEEDEQFAKIITDEMEASAKVRGTGIAKRSPAAIIEKIREGKAVIAVTTGNTWVGFSYIEIWSNGEFVSNSGLIVNPAFRERGVASAIKQRIFKLSRKKYPAAKIFSITTGLAIMRMNSRLGFEPVTYNEITYEERFWSACKSCPNYHILESKSFKNCMCTAMLYMPKGSTDKYNFFEKHDTAVVR</sequence>
<dbReference type="OrthoDB" id="9812988at2"/>
<evidence type="ECO:0000313" key="1">
    <source>
        <dbReference type="EMBL" id="MVT43099.1"/>
    </source>
</evidence>
<dbReference type="AlphaFoldDB" id="A0A6N8JFJ5"/>
<dbReference type="InterPro" id="IPR016181">
    <property type="entry name" value="Acyl_CoA_acyltransferase"/>
</dbReference>
<protein>
    <submittedName>
        <fullName evidence="1">N-acetyltransferase</fullName>
    </submittedName>
</protein>
<proteinExistence type="predicted"/>
<dbReference type="EMBL" id="WRXO01000006">
    <property type="protein sequence ID" value="MVT43099.1"/>
    <property type="molecule type" value="Genomic_DNA"/>
</dbReference>
<keyword evidence="1" id="KW-0808">Transferase</keyword>
<reference evidence="1 2" key="1">
    <citation type="submission" date="2019-12" db="EMBL/GenBank/DDBJ databases">
        <title>The draft genomic sequence of strain Chitinophaga oryziterrae JCM 16595.</title>
        <authorList>
            <person name="Zhang X."/>
        </authorList>
    </citation>
    <scope>NUCLEOTIDE SEQUENCE [LARGE SCALE GENOMIC DNA]</scope>
    <source>
        <strain evidence="1 2">JCM 16595</strain>
    </source>
</reference>
<accession>A0A6N8JFJ5</accession>
<name>A0A6N8JFJ5_9BACT</name>
<gene>
    <name evidence="1" type="ORF">GO495_21055</name>
</gene>
<dbReference type="SUPFAM" id="SSF55729">
    <property type="entry name" value="Acyl-CoA N-acyltransferases (Nat)"/>
    <property type="match status" value="1"/>
</dbReference>
<dbReference type="GO" id="GO:0016740">
    <property type="term" value="F:transferase activity"/>
    <property type="evidence" value="ECO:0007669"/>
    <property type="project" value="UniProtKB-KW"/>
</dbReference>
<dbReference type="Proteomes" id="UP000468388">
    <property type="component" value="Unassembled WGS sequence"/>
</dbReference>
<evidence type="ECO:0000313" key="2">
    <source>
        <dbReference type="Proteomes" id="UP000468388"/>
    </source>
</evidence>